<sequence>MFGCVIRRFLYLNFTISHQLILPNLPAAEDFSFLDISLTMNTTTYPCEAAPFSSDWFNAKHMSQQQQQQEQLSVGKLLLAT</sequence>
<evidence type="ECO:0000313" key="2">
    <source>
        <dbReference type="Proteomes" id="UP000271098"/>
    </source>
</evidence>
<dbReference type="Proteomes" id="UP000271098">
    <property type="component" value="Unassembled WGS sequence"/>
</dbReference>
<accession>A0A183E6N1</accession>
<protein>
    <submittedName>
        <fullName evidence="1 3">Uncharacterized protein</fullName>
    </submittedName>
</protein>
<keyword evidence="2" id="KW-1185">Reference proteome</keyword>
<evidence type="ECO:0000313" key="1">
    <source>
        <dbReference type="EMBL" id="VDN28234.1"/>
    </source>
</evidence>
<proteinExistence type="predicted"/>
<evidence type="ECO:0000313" key="3">
    <source>
        <dbReference type="WBParaSite" id="GPUH_0001664401-mRNA-1"/>
    </source>
</evidence>
<gene>
    <name evidence="1" type="ORF">GPUH_LOCUS16622</name>
</gene>
<organism evidence="3">
    <name type="scientific">Gongylonema pulchrum</name>
    <dbReference type="NCBI Taxonomy" id="637853"/>
    <lineage>
        <taxon>Eukaryota</taxon>
        <taxon>Metazoa</taxon>
        <taxon>Ecdysozoa</taxon>
        <taxon>Nematoda</taxon>
        <taxon>Chromadorea</taxon>
        <taxon>Rhabditida</taxon>
        <taxon>Spirurina</taxon>
        <taxon>Spiruromorpha</taxon>
        <taxon>Spiruroidea</taxon>
        <taxon>Gongylonematidae</taxon>
        <taxon>Gongylonema</taxon>
    </lineage>
</organism>
<dbReference type="EMBL" id="UYRT01084010">
    <property type="protein sequence ID" value="VDN28234.1"/>
    <property type="molecule type" value="Genomic_DNA"/>
</dbReference>
<name>A0A183E6N1_9BILA</name>
<reference evidence="3" key="1">
    <citation type="submission" date="2016-06" db="UniProtKB">
        <authorList>
            <consortium name="WormBaseParasite"/>
        </authorList>
    </citation>
    <scope>IDENTIFICATION</scope>
</reference>
<reference evidence="1 2" key="2">
    <citation type="submission" date="2018-11" db="EMBL/GenBank/DDBJ databases">
        <authorList>
            <consortium name="Pathogen Informatics"/>
        </authorList>
    </citation>
    <scope>NUCLEOTIDE SEQUENCE [LARGE SCALE GENOMIC DNA]</scope>
</reference>
<dbReference type="AlphaFoldDB" id="A0A183E6N1"/>
<dbReference type="WBParaSite" id="GPUH_0001664401-mRNA-1">
    <property type="protein sequence ID" value="GPUH_0001664401-mRNA-1"/>
    <property type="gene ID" value="GPUH_0001664401"/>
</dbReference>